<reference evidence="1" key="1">
    <citation type="submission" date="2006-03" db="EMBL/GenBank/DDBJ databases">
        <title>Complete sequence of Rhodopseudomonas palustris BisB18.</title>
        <authorList>
            <consortium name="US DOE Joint Genome Institute"/>
            <person name="Copeland A."/>
            <person name="Lucas S."/>
            <person name="Lapidus A."/>
            <person name="Barry K."/>
            <person name="Detter J.C."/>
            <person name="Glavina del Rio T."/>
            <person name="Hammon N."/>
            <person name="Israni S."/>
            <person name="Dalin E."/>
            <person name="Tice H."/>
            <person name="Pitluck S."/>
            <person name="Chain P."/>
            <person name="Malfatti S."/>
            <person name="Shin M."/>
            <person name="Vergez L."/>
            <person name="Schmutz J."/>
            <person name="Larimer F."/>
            <person name="Land M."/>
            <person name="Hauser L."/>
            <person name="Pelletier D.A."/>
            <person name="Kyrpides N."/>
            <person name="Anderson I."/>
            <person name="Oda Y."/>
            <person name="Harwood C.S."/>
            <person name="Richardson P."/>
        </authorList>
    </citation>
    <scope>NUCLEOTIDE SEQUENCE [LARGE SCALE GENOMIC DNA]</scope>
    <source>
        <strain evidence="1">BisB18</strain>
    </source>
</reference>
<dbReference type="InterPro" id="IPR014500">
    <property type="entry name" value="UCP019307_cupin"/>
</dbReference>
<name>Q21AQ8_RHOPB</name>
<dbReference type="EMBL" id="CP000301">
    <property type="protein sequence ID" value="ABD86528.1"/>
    <property type="molecule type" value="Genomic_DNA"/>
</dbReference>
<dbReference type="CDD" id="cd02219">
    <property type="entry name" value="cupin_YjlB-like"/>
    <property type="match status" value="1"/>
</dbReference>
<dbReference type="OrthoDB" id="9791759at2"/>
<dbReference type="RefSeq" id="WP_011471435.1">
    <property type="nucleotide sequence ID" value="NC_007925.1"/>
</dbReference>
<accession>Q21AQ8</accession>
<dbReference type="eggNOG" id="COG4297">
    <property type="taxonomic scope" value="Bacteria"/>
</dbReference>
<dbReference type="KEGG" id="rpc:RPC_0958"/>
<dbReference type="InterPro" id="IPR014710">
    <property type="entry name" value="RmlC-like_jellyroll"/>
</dbReference>
<dbReference type="InterPro" id="IPR047121">
    <property type="entry name" value="YjiB-like"/>
</dbReference>
<sequence>MTDTRDHIKPLTYLFEDDGLVPNNALPLVVYKRAIEVPRTDPARSIEELFGRNGWGQLWRDGVFDFQHYHATVHEALGVARGHALVLFGGERGEAVQLGIGDVAILPAGTGHKSLFASHDFQVVGAYPPGDTMQVTRPTPDSYRRALQTIPQVPVPASDPVFGEAGPLTRLWR</sequence>
<dbReference type="PANTHER" id="PTHR36448:SF2">
    <property type="entry name" value="CUPIN TYPE-1 DOMAIN-CONTAINING PROTEIN"/>
    <property type="match status" value="1"/>
</dbReference>
<dbReference type="Gene3D" id="2.60.120.10">
    <property type="entry name" value="Jelly Rolls"/>
    <property type="match status" value="1"/>
</dbReference>
<dbReference type="AlphaFoldDB" id="Q21AQ8"/>
<evidence type="ECO:0000313" key="1">
    <source>
        <dbReference type="EMBL" id="ABD86528.1"/>
    </source>
</evidence>
<proteinExistence type="predicted"/>
<dbReference type="PANTHER" id="PTHR36448">
    <property type="entry name" value="BLR7373 PROTEIN"/>
    <property type="match status" value="1"/>
</dbReference>
<gene>
    <name evidence="1" type="ordered locus">RPC_0958</name>
</gene>
<dbReference type="PIRSF" id="PIRSF019307">
    <property type="entry name" value="UCP019307"/>
    <property type="match status" value="1"/>
</dbReference>
<protein>
    <submittedName>
        <fullName evidence="1">Uncharacterized protein containing double-stranded beta helix domain-like</fullName>
    </submittedName>
</protein>
<dbReference type="HOGENOM" id="CLU_084522_1_0_5"/>
<dbReference type="InterPro" id="IPR011051">
    <property type="entry name" value="RmlC_Cupin_sf"/>
</dbReference>
<organism evidence="1">
    <name type="scientific">Rhodopseudomonas palustris (strain BisB18)</name>
    <dbReference type="NCBI Taxonomy" id="316056"/>
    <lineage>
        <taxon>Bacteria</taxon>
        <taxon>Pseudomonadati</taxon>
        <taxon>Pseudomonadota</taxon>
        <taxon>Alphaproteobacteria</taxon>
        <taxon>Hyphomicrobiales</taxon>
        <taxon>Nitrobacteraceae</taxon>
        <taxon>Rhodopseudomonas</taxon>
    </lineage>
</organism>
<dbReference type="SUPFAM" id="SSF51182">
    <property type="entry name" value="RmlC-like cupins"/>
    <property type="match status" value="1"/>
</dbReference>
<dbReference type="STRING" id="316056.RPC_0958"/>